<feature type="domain" description="Peptidase M13 C-terminal" evidence="7">
    <location>
        <begin position="454"/>
        <end position="658"/>
    </location>
</feature>
<dbReference type="MEROPS" id="M13.A15"/>
<dbReference type="GO" id="GO:0016485">
    <property type="term" value="P:protein processing"/>
    <property type="evidence" value="ECO:0007669"/>
    <property type="project" value="TreeGrafter"/>
</dbReference>
<feature type="domain" description="Peptidase M13 N-terminal" evidence="8">
    <location>
        <begin position="7"/>
        <end position="395"/>
    </location>
</feature>
<dbReference type="InterPro" id="IPR018497">
    <property type="entry name" value="Peptidase_M13_C"/>
</dbReference>
<keyword evidence="2" id="KW-0645">Protease</keyword>
<keyword evidence="4" id="KW-0378">Hydrolase</keyword>
<dbReference type="Pfam" id="PF05649">
    <property type="entry name" value="Peptidase_M13_N"/>
    <property type="match status" value="1"/>
</dbReference>
<dbReference type="HOGENOM" id="CLU_006187_8_0_1"/>
<dbReference type="OMA" id="RDNQATI"/>
<gene>
    <name evidence="9" type="ORF">CAPTEDRAFT_163321</name>
</gene>
<dbReference type="Proteomes" id="UP000014760">
    <property type="component" value="Unassembled WGS sequence"/>
</dbReference>
<dbReference type="InterPro" id="IPR000718">
    <property type="entry name" value="Peptidase_M13"/>
</dbReference>
<dbReference type="InterPro" id="IPR042089">
    <property type="entry name" value="Peptidase_M13_dom_2"/>
</dbReference>
<dbReference type="FunCoup" id="R7UQB9">
    <property type="interactions" value="155"/>
</dbReference>
<organism evidence="9">
    <name type="scientific">Capitella teleta</name>
    <name type="common">Polychaete worm</name>
    <dbReference type="NCBI Taxonomy" id="283909"/>
    <lineage>
        <taxon>Eukaryota</taxon>
        <taxon>Metazoa</taxon>
        <taxon>Spiralia</taxon>
        <taxon>Lophotrochozoa</taxon>
        <taxon>Annelida</taxon>
        <taxon>Polychaeta</taxon>
        <taxon>Sedentaria</taxon>
        <taxon>Scolecida</taxon>
        <taxon>Capitellidae</taxon>
        <taxon>Capitella</taxon>
    </lineage>
</organism>
<dbReference type="Gene3D" id="3.40.390.10">
    <property type="entry name" value="Collagenase (Catalytic Domain)"/>
    <property type="match status" value="1"/>
</dbReference>
<keyword evidence="3" id="KW-0479">Metal-binding</keyword>
<dbReference type="Pfam" id="PF01431">
    <property type="entry name" value="Peptidase_M13"/>
    <property type="match status" value="1"/>
</dbReference>
<evidence type="ECO:0000313" key="9">
    <source>
        <dbReference type="EMBL" id="ELU08395.1"/>
    </source>
</evidence>
<comment type="cofactor">
    <cofactor evidence="1">
        <name>Zn(2+)</name>
        <dbReference type="ChEBI" id="CHEBI:29105"/>
    </cofactor>
</comment>
<evidence type="ECO:0000256" key="1">
    <source>
        <dbReference type="ARBA" id="ARBA00001947"/>
    </source>
</evidence>
<dbReference type="SUPFAM" id="SSF55486">
    <property type="entry name" value="Metalloproteases ('zincins'), catalytic domain"/>
    <property type="match status" value="1"/>
</dbReference>
<evidence type="ECO:0000256" key="5">
    <source>
        <dbReference type="ARBA" id="ARBA00022833"/>
    </source>
</evidence>
<keyword evidence="6" id="KW-0482">Metalloprotease</keyword>
<evidence type="ECO:0008006" key="12">
    <source>
        <dbReference type="Google" id="ProtNLM"/>
    </source>
</evidence>
<dbReference type="GO" id="GO:0005886">
    <property type="term" value="C:plasma membrane"/>
    <property type="evidence" value="ECO:0007669"/>
    <property type="project" value="TreeGrafter"/>
</dbReference>
<dbReference type="OrthoDB" id="6475849at2759"/>
<dbReference type="EMBL" id="AMQN01001090">
    <property type="status" value="NOT_ANNOTATED_CDS"/>
    <property type="molecule type" value="Genomic_DNA"/>
</dbReference>
<protein>
    <recommendedName>
        <fullName evidence="12">Membrane metallo-endopeptidase-like 1</fullName>
    </recommendedName>
</protein>
<evidence type="ECO:0000313" key="10">
    <source>
        <dbReference type="EnsemblMetazoa" id="CapteP163321"/>
    </source>
</evidence>
<evidence type="ECO:0000256" key="2">
    <source>
        <dbReference type="ARBA" id="ARBA00022670"/>
    </source>
</evidence>
<accession>R7UQB9</accession>
<sequence length="660" mass="76625">MDKTADPCEDFFQYACGEWNRIHIIPEDKSSYNTFEKLHDELQVKLKGLLEESSPKPYDTESTLKAKVLYQSCIDTNIIEVVGDKPVHAILKDMGGWPVLDPSWSTDQDWQFEKLLGKLRKVYNAPILLESWVAPDDKNSSVYIVQLDQPTLGMPSREYYLKDMDLEYKQAYFKYMTQIATLLGAESDEAARQMQLVLDFEIALANITTPQIERHDTGAMYQKLSLRELRNKVPQFDWMTYFKTYLPVNVTEDEEVVSMAMEYIHKLGNLIVATDKKTLTNYCLWRLLLGLSPEMTEKFQKQRGEYLRVLQGVSRDKVRWQKCIEYVNERMGMAVGKLFIKDYFRKESKDTALEMIHNLREAFNEILMESDWMDDETKAVAMEKANAMNERIGYPEFILNATELDKIYAGLQFNSSAYFENVLKVEAHGAYQNLKQLRETVKKDQWHQDPAVVNAFYNPNMNDIVFPAGILQPLFYSAEFPKSLNYGGIGVVIGHEITHGFDDKGRQYNKEGNLRQWWNNETIERFREQAQCTIDQYSKYTLEPFGYSINGRNTQGENIADNGGLKESYRAYQKWVKRNGEEQPLPGIDLNHNQLFFLNYAQIWCGIMRDEEALHKIRTSVHSPGPIRVLGPLSNSHEFAEVYQCRSGSRMNPVHKCSLW</sequence>
<dbReference type="AlphaFoldDB" id="R7UQB9"/>
<dbReference type="CDD" id="cd08662">
    <property type="entry name" value="M13"/>
    <property type="match status" value="1"/>
</dbReference>
<dbReference type="GO" id="GO:0046872">
    <property type="term" value="F:metal ion binding"/>
    <property type="evidence" value="ECO:0007669"/>
    <property type="project" value="UniProtKB-KW"/>
</dbReference>
<dbReference type="InterPro" id="IPR008753">
    <property type="entry name" value="Peptidase_M13_N"/>
</dbReference>
<keyword evidence="5" id="KW-0862">Zinc</keyword>
<proteinExistence type="predicted"/>
<keyword evidence="11" id="KW-1185">Reference proteome</keyword>
<dbReference type="Gene3D" id="1.10.1380.10">
    <property type="entry name" value="Neutral endopeptidase , domain2"/>
    <property type="match status" value="1"/>
</dbReference>
<evidence type="ECO:0000259" key="8">
    <source>
        <dbReference type="Pfam" id="PF05649"/>
    </source>
</evidence>
<dbReference type="EnsemblMetazoa" id="CapteT163321">
    <property type="protein sequence ID" value="CapteP163321"/>
    <property type="gene ID" value="CapteG163321"/>
</dbReference>
<evidence type="ECO:0000313" key="11">
    <source>
        <dbReference type="Proteomes" id="UP000014760"/>
    </source>
</evidence>
<reference evidence="9 11" key="2">
    <citation type="journal article" date="2013" name="Nature">
        <title>Insights into bilaterian evolution from three spiralian genomes.</title>
        <authorList>
            <person name="Simakov O."/>
            <person name="Marletaz F."/>
            <person name="Cho S.J."/>
            <person name="Edsinger-Gonzales E."/>
            <person name="Havlak P."/>
            <person name="Hellsten U."/>
            <person name="Kuo D.H."/>
            <person name="Larsson T."/>
            <person name="Lv J."/>
            <person name="Arendt D."/>
            <person name="Savage R."/>
            <person name="Osoegawa K."/>
            <person name="de Jong P."/>
            <person name="Grimwood J."/>
            <person name="Chapman J.A."/>
            <person name="Shapiro H."/>
            <person name="Aerts A."/>
            <person name="Otillar R.P."/>
            <person name="Terry A.Y."/>
            <person name="Boore J.L."/>
            <person name="Grigoriev I.V."/>
            <person name="Lindberg D.R."/>
            <person name="Seaver E.C."/>
            <person name="Weisblat D.A."/>
            <person name="Putnam N.H."/>
            <person name="Rokhsar D.S."/>
        </authorList>
    </citation>
    <scope>NUCLEOTIDE SEQUENCE</scope>
    <source>
        <strain evidence="9 11">I ESC-2004</strain>
    </source>
</reference>
<evidence type="ECO:0000256" key="6">
    <source>
        <dbReference type="ARBA" id="ARBA00023049"/>
    </source>
</evidence>
<dbReference type="STRING" id="283909.R7UQB9"/>
<reference evidence="11" key="1">
    <citation type="submission" date="2012-12" db="EMBL/GenBank/DDBJ databases">
        <authorList>
            <person name="Hellsten U."/>
            <person name="Grimwood J."/>
            <person name="Chapman J.A."/>
            <person name="Shapiro H."/>
            <person name="Aerts A."/>
            <person name="Otillar R.P."/>
            <person name="Terry A.Y."/>
            <person name="Boore J.L."/>
            <person name="Simakov O."/>
            <person name="Marletaz F."/>
            <person name="Cho S.-J."/>
            <person name="Edsinger-Gonzales E."/>
            <person name="Havlak P."/>
            <person name="Kuo D.-H."/>
            <person name="Larsson T."/>
            <person name="Lv J."/>
            <person name="Arendt D."/>
            <person name="Savage R."/>
            <person name="Osoegawa K."/>
            <person name="de Jong P."/>
            <person name="Lindberg D.R."/>
            <person name="Seaver E.C."/>
            <person name="Weisblat D.A."/>
            <person name="Putnam N.H."/>
            <person name="Grigoriev I.V."/>
            <person name="Rokhsar D.S."/>
        </authorList>
    </citation>
    <scope>NUCLEOTIDE SEQUENCE</scope>
    <source>
        <strain evidence="11">I ESC-2004</strain>
    </source>
</reference>
<dbReference type="PANTHER" id="PTHR11733">
    <property type="entry name" value="ZINC METALLOPROTEASE FAMILY M13 NEPRILYSIN-RELATED"/>
    <property type="match status" value="1"/>
</dbReference>
<evidence type="ECO:0000256" key="3">
    <source>
        <dbReference type="ARBA" id="ARBA00022723"/>
    </source>
</evidence>
<name>R7UQB9_CAPTE</name>
<evidence type="ECO:0000259" key="7">
    <source>
        <dbReference type="Pfam" id="PF01431"/>
    </source>
</evidence>
<reference evidence="10" key="3">
    <citation type="submission" date="2015-06" db="UniProtKB">
        <authorList>
            <consortium name="EnsemblMetazoa"/>
        </authorList>
    </citation>
    <scope>IDENTIFICATION</scope>
</reference>
<dbReference type="PRINTS" id="PR00786">
    <property type="entry name" value="NEPRILYSIN"/>
</dbReference>
<dbReference type="InterPro" id="IPR024079">
    <property type="entry name" value="MetalloPept_cat_dom_sf"/>
</dbReference>
<dbReference type="GO" id="GO:0004222">
    <property type="term" value="F:metalloendopeptidase activity"/>
    <property type="evidence" value="ECO:0007669"/>
    <property type="project" value="InterPro"/>
</dbReference>
<dbReference type="EMBL" id="KB299137">
    <property type="protein sequence ID" value="ELU08395.1"/>
    <property type="molecule type" value="Genomic_DNA"/>
</dbReference>
<dbReference type="PROSITE" id="PS51885">
    <property type="entry name" value="NEPRILYSIN"/>
    <property type="match status" value="1"/>
</dbReference>
<dbReference type="PANTHER" id="PTHR11733:SF241">
    <property type="entry name" value="GH26575P-RELATED"/>
    <property type="match status" value="1"/>
</dbReference>
<evidence type="ECO:0000256" key="4">
    <source>
        <dbReference type="ARBA" id="ARBA00022801"/>
    </source>
</evidence>